<keyword evidence="1" id="KW-0472">Membrane</keyword>
<accession>A0AA49PZM1</accession>
<feature type="transmembrane region" description="Helical" evidence="1">
    <location>
        <begin position="894"/>
        <end position="913"/>
    </location>
</feature>
<feature type="transmembrane region" description="Helical" evidence="1">
    <location>
        <begin position="969"/>
        <end position="987"/>
    </location>
</feature>
<name>A0AA49PZM1_9BACT</name>
<dbReference type="Gene3D" id="1.20.1640.10">
    <property type="entry name" value="Multidrug efflux transporter AcrB transmembrane domain"/>
    <property type="match status" value="2"/>
</dbReference>
<feature type="transmembrane region" description="Helical" evidence="1">
    <location>
        <begin position="863"/>
        <end position="882"/>
    </location>
</feature>
<dbReference type="GO" id="GO:0042910">
    <property type="term" value="F:xenobiotic transmembrane transporter activity"/>
    <property type="evidence" value="ECO:0007669"/>
    <property type="project" value="TreeGrafter"/>
</dbReference>
<dbReference type="PANTHER" id="PTHR32063">
    <property type="match status" value="1"/>
</dbReference>
<dbReference type="AlphaFoldDB" id="A0AA49PZM1"/>
<organism evidence="2">
    <name type="scientific">Roseihalotalea indica</name>
    <dbReference type="NCBI Taxonomy" id="2867963"/>
    <lineage>
        <taxon>Bacteria</taxon>
        <taxon>Pseudomonadati</taxon>
        <taxon>Bacteroidota</taxon>
        <taxon>Cytophagia</taxon>
        <taxon>Cytophagales</taxon>
        <taxon>Catalimonadaceae</taxon>
        <taxon>Roseihalotalea</taxon>
    </lineage>
</organism>
<protein>
    <submittedName>
        <fullName evidence="2">Efflux RND transporter permease subunit</fullName>
    </submittedName>
</protein>
<sequence>MMNLTAVAIKNNRVTYLLMGIILILGIMGYASLPRDSMPPFTIRVASIVTVFPGASPERMELLVTDPLEKVVQEIPEVDYIQSESRTGISIIKVSLKESIGESELRPIWDRLRRKIDQVTVPSGVSRGPDLKDEDLGITYGIAVGLENDGYEPKELEKYADQLRNELIRLKDAAKVELSGVSERRVFIDYNDAELAKIELSANELKNAISGTNIIIPAGQISIEDERVILEPSGNFETIEDIRNMLIPVGYGRESVQLKDIAEVYEDYISPRETLVRMNGQPAIGLHISLKEGANIIQLGEEVDQLLASFNQTLPVGIAGTRIASQDNSVATSVSDFISNLIQSIVIVLAVMLMFLGLRTGIVVASLIPTAIVMSLFLMGILDIGLNQVSLAALIMALGMLVDNAIVMAESMMVKMERGSKPLDAAISSSKELMIPLLTSSLTTSAAFLSFFVADSVMGEIMGPLFSVITITLLSSWLMALTIVPMLAMVFMKVKQSRKNQKPGFFEKLNQYFKQIIIWSLAKPVLILSVVFGGLVLSLVGMGKLGFVFMPDSDRNLVTVDMVLPTGTSLETTDAQVSLIERFLSDSLLISNERSHGVRDWSSFIGEGPKSYDLGYQPDQKQTNYAHLLVNTSSGDDNQLVIDRINAFAFNHLSDAKVTVKRLTSGGGASVPIQIRISGPNAEKLTKIASATKGQLRTIAGTSNVDDDWGPKIKKVYVNINPSKLRYNGLTHQDVALSSYTTLSGYTVGEYREGEDNIPIAMRTEGSLAVAYEDLEGLSIYSQLTGKTVPMAQVADISVDWQLAKIIRRDLHRTITVESQLQAGYTAAEVTGQLSKWLDEQRDEWGSEYTYELGGESEASGDAMGAVMAKLPISLFIIILLLVMQFNSLRKSSIVLLAIPFGIIGVVGGLLITDTHLSFTGFLGIISLSGIVINNAIVLIDRIQLELDENNRNPYEAIVVAAQERFRPILLTTFTTSLGLIPLWLGGGEMWEPLAIGIIFGLLFATVITLVLVPVLYRLFYKVSLPK</sequence>
<feature type="transmembrane region" description="Helical" evidence="1">
    <location>
        <begin position="14"/>
        <end position="33"/>
    </location>
</feature>
<dbReference type="Gene3D" id="3.30.2090.10">
    <property type="entry name" value="Multidrug efflux transporter AcrB TolC docking domain, DN and DC subdomains"/>
    <property type="match status" value="2"/>
</dbReference>
<keyword evidence="1" id="KW-0812">Transmembrane</keyword>
<dbReference type="SUPFAM" id="SSF82693">
    <property type="entry name" value="Multidrug efflux transporter AcrB pore domain, PN1, PN2, PC1 and PC2 subdomains"/>
    <property type="match status" value="2"/>
</dbReference>
<dbReference type="Pfam" id="PF00873">
    <property type="entry name" value="ACR_tran"/>
    <property type="match status" value="1"/>
</dbReference>
<feature type="transmembrane region" description="Helical" evidence="1">
    <location>
        <begin position="525"/>
        <end position="550"/>
    </location>
</feature>
<evidence type="ECO:0000313" key="2">
    <source>
        <dbReference type="EMBL" id="WKN40293.1"/>
    </source>
</evidence>
<feature type="transmembrane region" description="Helical" evidence="1">
    <location>
        <begin position="337"/>
        <end position="356"/>
    </location>
</feature>
<reference evidence="2" key="2">
    <citation type="journal article" date="2024" name="Antonie Van Leeuwenhoek">
        <title>Roseihalotalea indica gen. nov., sp. nov., a halophilic Bacteroidetes from mesopelagic Southwest Indian Ocean with higher carbohydrate metabolic potential.</title>
        <authorList>
            <person name="Chen B."/>
            <person name="Zhang M."/>
            <person name="Lin D."/>
            <person name="Ye J."/>
            <person name="Tang K."/>
        </authorList>
    </citation>
    <scope>NUCLEOTIDE SEQUENCE</scope>
    <source>
        <strain evidence="2">TK19036</strain>
    </source>
</reference>
<evidence type="ECO:0000256" key="1">
    <source>
        <dbReference type="SAM" id="Phobius"/>
    </source>
</evidence>
<feature type="transmembrane region" description="Helical" evidence="1">
    <location>
        <begin position="993"/>
        <end position="1017"/>
    </location>
</feature>
<dbReference type="PANTHER" id="PTHR32063:SF18">
    <property type="entry name" value="CATION EFFLUX SYSTEM PROTEIN"/>
    <property type="match status" value="1"/>
</dbReference>
<dbReference type="Gene3D" id="3.30.70.1320">
    <property type="entry name" value="Multidrug efflux transporter AcrB pore domain like"/>
    <property type="match status" value="1"/>
</dbReference>
<dbReference type="InterPro" id="IPR001036">
    <property type="entry name" value="Acrflvin-R"/>
</dbReference>
<dbReference type="Gene3D" id="3.30.70.1430">
    <property type="entry name" value="Multidrug efflux transporter AcrB pore domain"/>
    <property type="match status" value="2"/>
</dbReference>
<dbReference type="GO" id="GO:0005886">
    <property type="term" value="C:plasma membrane"/>
    <property type="evidence" value="ECO:0007669"/>
    <property type="project" value="TreeGrafter"/>
</dbReference>
<feature type="transmembrane region" description="Helical" evidence="1">
    <location>
        <begin position="433"/>
        <end position="453"/>
    </location>
</feature>
<proteinExistence type="predicted"/>
<feature type="transmembrane region" description="Helical" evidence="1">
    <location>
        <begin position="363"/>
        <end position="382"/>
    </location>
</feature>
<keyword evidence="1" id="KW-1133">Transmembrane helix</keyword>
<dbReference type="Gene3D" id="3.30.70.1440">
    <property type="entry name" value="Multidrug efflux transporter AcrB pore domain"/>
    <property type="match status" value="1"/>
</dbReference>
<feature type="transmembrane region" description="Helical" evidence="1">
    <location>
        <begin position="465"/>
        <end position="492"/>
    </location>
</feature>
<dbReference type="InterPro" id="IPR027463">
    <property type="entry name" value="AcrB_DN_DC_subdom"/>
</dbReference>
<feature type="transmembrane region" description="Helical" evidence="1">
    <location>
        <begin position="388"/>
        <end position="412"/>
    </location>
</feature>
<dbReference type="PRINTS" id="PR00702">
    <property type="entry name" value="ACRIFLAVINRP"/>
</dbReference>
<dbReference type="EMBL" id="CP120682">
    <property type="protein sequence ID" value="WKN40293.1"/>
    <property type="molecule type" value="Genomic_DNA"/>
</dbReference>
<reference evidence="2" key="1">
    <citation type="journal article" date="2023" name="Comput. Struct. Biotechnol. J.">
        <title>Discovery of a novel marine Bacteroidetes with a rich repertoire of carbohydrate-active enzymes.</title>
        <authorList>
            <person name="Chen B."/>
            <person name="Liu G."/>
            <person name="Chen Q."/>
            <person name="Wang H."/>
            <person name="Liu L."/>
            <person name="Tang K."/>
        </authorList>
    </citation>
    <scope>NUCLEOTIDE SEQUENCE</scope>
    <source>
        <strain evidence="2">TK19036</strain>
    </source>
</reference>
<feature type="transmembrane region" description="Helical" evidence="1">
    <location>
        <begin position="919"/>
        <end position="940"/>
    </location>
</feature>
<gene>
    <name evidence="2" type="ORF">K4G66_16500</name>
</gene>
<dbReference type="SUPFAM" id="SSF82866">
    <property type="entry name" value="Multidrug efflux transporter AcrB transmembrane domain"/>
    <property type="match status" value="2"/>
</dbReference>
<dbReference type="SUPFAM" id="SSF82714">
    <property type="entry name" value="Multidrug efflux transporter AcrB TolC docking domain, DN and DC subdomains"/>
    <property type="match status" value="2"/>
</dbReference>